<dbReference type="EMBL" id="CM026424">
    <property type="protein sequence ID" value="KAG0581087.1"/>
    <property type="molecule type" value="Genomic_DNA"/>
</dbReference>
<evidence type="ECO:0000313" key="2">
    <source>
        <dbReference type="EMBL" id="KAG0581087.1"/>
    </source>
</evidence>
<sequence>MEHGNNQRERTTSLQSSISPTAADVNYPPGPVANDMSFMYHPFMQHMMNMYVGAAAGTFAQ</sequence>
<evidence type="ECO:0000256" key="1">
    <source>
        <dbReference type="SAM" id="MobiDB-lite"/>
    </source>
</evidence>
<keyword evidence="3" id="KW-1185">Reference proteome</keyword>
<accession>A0A8T0IDX0</accession>
<feature type="compositionally biased region" description="Basic and acidic residues" evidence="1">
    <location>
        <begin position="1"/>
        <end position="11"/>
    </location>
</feature>
<dbReference type="Proteomes" id="UP000822688">
    <property type="component" value="Chromosome 4"/>
</dbReference>
<name>A0A8T0IDX0_CERPU</name>
<organism evidence="2 3">
    <name type="scientific">Ceratodon purpureus</name>
    <name type="common">Fire moss</name>
    <name type="synonym">Dicranum purpureum</name>
    <dbReference type="NCBI Taxonomy" id="3225"/>
    <lineage>
        <taxon>Eukaryota</taxon>
        <taxon>Viridiplantae</taxon>
        <taxon>Streptophyta</taxon>
        <taxon>Embryophyta</taxon>
        <taxon>Bryophyta</taxon>
        <taxon>Bryophytina</taxon>
        <taxon>Bryopsida</taxon>
        <taxon>Dicranidae</taxon>
        <taxon>Pseudoditrichales</taxon>
        <taxon>Ditrichaceae</taxon>
        <taxon>Ceratodon</taxon>
    </lineage>
</organism>
<dbReference type="AlphaFoldDB" id="A0A8T0IDX0"/>
<feature type="region of interest" description="Disordered" evidence="1">
    <location>
        <begin position="1"/>
        <end position="26"/>
    </location>
</feature>
<reference evidence="2" key="1">
    <citation type="submission" date="2020-06" db="EMBL/GenBank/DDBJ databases">
        <title>WGS assembly of Ceratodon purpureus strain R40.</title>
        <authorList>
            <person name="Carey S.B."/>
            <person name="Jenkins J."/>
            <person name="Shu S."/>
            <person name="Lovell J.T."/>
            <person name="Sreedasyam A."/>
            <person name="Maumus F."/>
            <person name="Tiley G.P."/>
            <person name="Fernandez-Pozo N."/>
            <person name="Barry K."/>
            <person name="Chen C."/>
            <person name="Wang M."/>
            <person name="Lipzen A."/>
            <person name="Daum C."/>
            <person name="Saski C.A."/>
            <person name="Payton A.C."/>
            <person name="Mcbreen J.C."/>
            <person name="Conrad R.E."/>
            <person name="Kollar L.M."/>
            <person name="Olsson S."/>
            <person name="Huttunen S."/>
            <person name="Landis J.B."/>
            <person name="Wickett N.J."/>
            <person name="Johnson M.G."/>
            <person name="Rensing S.A."/>
            <person name="Grimwood J."/>
            <person name="Schmutz J."/>
            <person name="Mcdaniel S.F."/>
        </authorList>
    </citation>
    <scope>NUCLEOTIDE SEQUENCE</scope>
    <source>
        <strain evidence="2">R40</strain>
    </source>
</reference>
<protein>
    <submittedName>
        <fullName evidence="2">Uncharacterized protein</fullName>
    </submittedName>
</protein>
<proteinExistence type="predicted"/>
<comment type="caution">
    <text evidence="2">The sequence shown here is derived from an EMBL/GenBank/DDBJ whole genome shotgun (WGS) entry which is preliminary data.</text>
</comment>
<gene>
    <name evidence="2" type="ORF">KC19_4G223800</name>
</gene>
<evidence type="ECO:0000313" key="3">
    <source>
        <dbReference type="Proteomes" id="UP000822688"/>
    </source>
</evidence>